<dbReference type="SUPFAM" id="SSF56219">
    <property type="entry name" value="DNase I-like"/>
    <property type="match status" value="1"/>
</dbReference>
<dbReference type="Gene3D" id="3.60.10.10">
    <property type="entry name" value="Endonuclease/exonuclease/phosphatase"/>
    <property type="match status" value="1"/>
</dbReference>
<dbReference type="GO" id="GO:0046872">
    <property type="term" value="F:metal ion binding"/>
    <property type="evidence" value="ECO:0007669"/>
    <property type="project" value="UniProtKB-KW"/>
</dbReference>
<dbReference type="Proteomes" id="UP000193067">
    <property type="component" value="Unassembled WGS sequence"/>
</dbReference>
<dbReference type="OrthoDB" id="2743777at2759"/>
<dbReference type="InterPro" id="IPR005135">
    <property type="entry name" value="Endo/exonuclease/phosphatase"/>
</dbReference>
<dbReference type="GO" id="GO:0003906">
    <property type="term" value="F:DNA-(apurinic or apyrimidinic site) endonuclease activity"/>
    <property type="evidence" value="ECO:0007669"/>
    <property type="project" value="TreeGrafter"/>
</dbReference>
<protein>
    <submittedName>
        <fullName evidence="9">DNase I-like protein</fullName>
    </submittedName>
</protein>
<dbReference type="InterPro" id="IPR004808">
    <property type="entry name" value="AP_endonuc_1"/>
</dbReference>
<dbReference type="CDD" id="cd09076">
    <property type="entry name" value="L1-EN"/>
    <property type="match status" value="1"/>
</dbReference>
<accession>A0A1Y2IAP3</accession>
<dbReference type="GO" id="GO:0005634">
    <property type="term" value="C:nucleus"/>
    <property type="evidence" value="ECO:0007669"/>
    <property type="project" value="TreeGrafter"/>
</dbReference>
<organism evidence="9 10">
    <name type="scientific">Trametes coccinea (strain BRFM310)</name>
    <name type="common">Pycnoporus coccineus</name>
    <dbReference type="NCBI Taxonomy" id="1353009"/>
    <lineage>
        <taxon>Eukaryota</taxon>
        <taxon>Fungi</taxon>
        <taxon>Dikarya</taxon>
        <taxon>Basidiomycota</taxon>
        <taxon>Agaricomycotina</taxon>
        <taxon>Agaricomycetes</taxon>
        <taxon>Polyporales</taxon>
        <taxon>Polyporaceae</taxon>
        <taxon>Trametes</taxon>
    </lineage>
</organism>
<dbReference type="PANTHER" id="PTHR22748">
    <property type="entry name" value="AP ENDONUCLEASE"/>
    <property type="match status" value="1"/>
</dbReference>
<evidence type="ECO:0000256" key="4">
    <source>
        <dbReference type="ARBA" id="ARBA00022801"/>
    </source>
</evidence>
<evidence type="ECO:0000256" key="5">
    <source>
        <dbReference type="ARBA" id="ARBA00022842"/>
    </source>
</evidence>
<comment type="similarity">
    <text evidence="2">Belongs to the DNA repair enzymes AP/ExoA family.</text>
</comment>
<dbReference type="InterPro" id="IPR036691">
    <property type="entry name" value="Endo/exonu/phosph_ase_sf"/>
</dbReference>
<keyword evidence="10" id="KW-1185">Reference proteome</keyword>
<feature type="compositionally biased region" description="Polar residues" evidence="7">
    <location>
        <begin position="1"/>
        <end position="11"/>
    </location>
</feature>
<feature type="compositionally biased region" description="Low complexity" evidence="7">
    <location>
        <begin position="12"/>
        <end position="23"/>
    </location>
</feature>
<dbReference type="Pfam" id="PF03372">
    <property type="entry name" value="Exo_endo_phos"/>
    <property type="match status" value="1"/>
</dbReference>
<dbReference type="STRING" id="1353009.A0A1Y2IAP3"/>
<proteinExistence type="inferred from homology"/>
<feature type="domain" description="Endonuclease/exonuclease/phosphatase" evidence="8">
    <location>
        <begin position="82"/>
        <end position="293"/>
    </location>
</feature>
<evidence type="ECO:0000256" key="2">
    <source>
        <dbReference type="ARBA" id="ARBA00007092"/>
    </source>
</evidence>
<gene>
    <name evidence="9" type="ORF">PYCCODRAFT_1375786</name>
</gene>
<feature type="non-terminal residue" evidence="9">
    <location>
        <position position="461"/>
    </location>
</feature>
<dbReference type="EMBL" id="KZ084141">
    <property type="protein sequence ID" value="OSC98166.1"/>
    <property type="molecule type" value="Genomic_DNA"/>
</dbReference>
<evidence type="ECO:0000256" key="3">
    <source>
        <dbReference type="ARBA" id="ARBA00022723"/>
    </source>
</evidence>
<keyword evidence="3" id="KW-0479">Metal-binding</keyword>
<feature type="region of interest" description="Disordered" evidence="7">
    <location>
        <begin position="1"/>
        <end position="48"/>
    </location>
</feature>
<feature type="compositionally biased region" description="Basic and acidic residues" evidence="7">
    <location>
        <begin position="33"/>
        <end position="43"/>
    </location>
</feature>
<evidence type="ECO:0000256" key="1">
    <source>
        <dbReference type="ARBA" id="ARBA00001946"/>
    </source>
</evidence>
<dbReference type="GO" id="GO:0006284">
    <property type="term" value="P:base-excision repair"/>
    <property type="evidence" value="ECO:0007669"/>
    <property type="project" value="TreeGrafter"/>
</dbReference>
<name>A0A1Y2IAP3_TRAC3</name>
<dbReference type="PANTHER" id="PTHR22748:SF26">
    <property type="entry name" value="ENDONUCLEASE_EXONUCLEASE_PHOSPHATASE DOMAIN-CONTAINING PROTEIN"/>
    <property type="match status" value="1"/>
</dbReference>
<dbReference type="GO" id="GO:0008311">
    <property type="term" value="F:double-stranded DNA 3'-5' DNA exonuclease activity"/>
    <property type="evidence" value="ECO:0007669"/>
    <property type="project" value="TreeGrafter"/>
</dbReference>
<sequence length="461" mass="52293">MRLCATGSSEGTAAARTASDSSAEYGGSRGRPRREAEVQESSRRRPQGCIKTSARLKVASLNMRGHTTRTASGAEQCKWNLINQVMRDKKIAILALQETHLSSQRLVDVEETFGNLIRICSSPDPENGSGARGVAFALNQRLTKQMKYEWREIIPGRAMIIHLAWSECRTLSILNVYAPNVPRENEEFWRTLKAANMGSIDIALGDWNITYNSIDRLPSGRDDQEAGNALSDLLNGLELIDGWRKENPLARSFSYQQLATGSQSRIDRIYVNRSLARDASDWDTTEPGIPTDHRLISVKVADYQAPFVGKGRWAMPTHMLNDEVVIKAMKTEASTLTERLRNLSVRSPNLNAQTIFQDFKDRLSTCIRNRMKAKIPKSRKQVERLRDNVAELLRSKPMESEALEDWERRVGPEVALLQNRIMNAELKCFKFRREDIALRHRFQSETVSKYWIRSNTTPLAS</sequence>
<evidence type="ECO:0000313" key="9">
    <source>
        <dbReference type="EMBL" id="OSC98166.1"/>
    </source>
</evidence>
<keyword evidence="4" id="KW-0378">Hydrolase</keyword>
<dbReference type="AlphaFoldDB" id="A0A1Y2IAP3"/>
<evidence type="ECO:0000256" key="6">
    <source>
        <dbReference type="SAM" id="Coils"/>
    </source>
</evidence>
<keyword evidence="5" id="KW-0460">Magnesium</keyword>
<evidence type="ECO:0000313" key="10">
    <source>
        <dbReference type="Proteomes" id="UP000193067"/>
    </source>
</evidence>
<reference evidence="9 10" key="1">
    <citation type="journal article" date="2015" name="Biotechnol. Biofuels">
        <title>Enhanced degradation of softwood versus hardwood by the white-rot fungus Pycnoporus coccineus.</title>
        <authorList>
            <person name="Couturier M."/>
            <person name="Navarro D."/>
            <person name="Chevret D."/>
            <person name="Henrissat B."/>
            <person name="Piumi F."/>
            <person name="Ruiz-Duenas F.J."/>
            <person name="Martinez A.T."/>
            <person name="Grigoriev I.V."/>
            <person name="Riley R."/>
            <person name="Lipzen A."/>
            <person name="Berrin J.G."/>
            <person name="Master E.R."/>
            <person name="Rosso M.N."/>
        </authorList>
    </citation>
    <scope>NUCLEOTIDE SEQUENCE [LARGE SCALE GENOMIC DNA]</scope>
    <source>
        <strain evidence="9 10">BRFM310</strain>
    </source>
</reference>
<dbReference type="GO" id="GO:0008081">
    <property type="term" value="F:phosphoric diester hydrolase activity"/>
    <property type="evidence" value="ECO:0007669"/>
    <property type="project" value="TreeGrafter"/>
</dbReference>
<keyword evidence="6" id="KW-0175">Coiled coil</keyword>
<evidence type="ECO:0000256" key="7">
    <source>
        <dbReference type="SAM" id="MobiDB-lite"/>
    </source>
</evidence>
<comment type="cofactor">
    <cofactor evidence="1">
        <name>Mg(2+)</name>
        <dbReference type="ChEBI" id="CHEBI:18420"/>
    </cofactor>
</comment>
<feature type="coiled-coil region" evidence="6">
    <location>
        <begin position="326"/>
        <end position="395"/>
    </location>
</feature>
<evidence type="ECO:0000259" key="8">
    <source>
        <dbReference type="Pfam" id="PF03372"/>
    </source>
</evidence>